<evidence type="ECO:0000313" key="6">
    <source>
        <dbReference type="Proteomes" id="UP001609175"/>
    </source>
</evidence>
<feature type="compositionally biased region" description="Basic and acidic residues" evidence="1">
    <location>
        <begin position="157"/>
        <end position="179"/>
    </location>
</feature>
<feature type="transmembrane region" description="Helical" evidence="2">
    <location>
        <begin position="188"/>
        <end position="208"/>
    </location>
</feature>
<dbReference type="EMBL" id="JBIMSN010000059">
    <property type="protein sequence ID" value="MFH5229709.1"/>
    <property type="molecule type" value="Genomic_DNA"/>
</dbReference>
<comment type="caution">
    <text evidence="3">The sequence shown here is derived from an EMBL/GenBank/DDBJ whole genome shotgun (WGS) entry which is preliminary data.</text>
</comment>
<reference evidence="6 7" key="1">
    <citation type="submission" date="2024-10" db="EMBL/GenBank/DDBJ databases">
        <authorList>
            <person name="Riesco R."/>
        </authorList>
    </citation>
    <scope>NUCLEOTIDE SEQUENCE [LARGE SCALE GENOMIC DNA]</scope>
    <source>
        <strain evidence="5 7">NCIMB 15448</strain>
        <strain evidence="3 6">NCIMB 15449</strain>
        <strain evidence="4 8">NCIMB 15450</strain>
    </source>
</reference>
<evidence type="ECO:0000313" key="5">
    <source>
        <dbReference type="EMBL" id="MFH5243395.1"/>
    </source>
</evidence>
<protein>
    <submittedName>
        <fullName evidence="3">Uncharacterized protein</fullName>
    </submittedName>
</protein>
<evidence type="ECO:0000313" key="3">
    <source>
        <dbReference type="EMBL" id="MFH5212049.1"/>
    </source>
</evidence>
<proteinExistence type="predicted"/>
<dbReference type="EMBL" id="JBIMSO010000141">
    <property type="protein sequence ID" value="MFH5212049.1"/>
    <property type="molecule type" value="Genomic_DNA"/>
</dbReference>
<keyword evidence="8" id="KW-1185">Reference proteome</keyword>
<keyword evidence="2" id="KW-0472">Membrane</keyword>
<gene>
    <name evidence="5" type="ORF">ACHIPV_16160</name>
    <name evidence="3" type="ORF">ACHIPZ_28170</name>
    <name evidence="4" type="ORF">ACHIRB_14190</name>
</gene>
<dbReference type="Proteomes" id="UP001609219">
    <property type="component" value="Unassembled WGS sequence"/>
</dbReference>
<organism evidence="3 6">
    <name type="scientific">Antrihabitans spumae</name>
    <dbReference type="NCBI Taxonomy" id="3373370"/>
    <lineage>
        <taxon>Bacteria</taxon>
        <taxon>Bacillati</taxon>
        <taxon>Actinomycetota</taxon>
        <taxon>Actinomycetes</taxon>
        <taxon>Mycobacteriales</taxon>
        <taxon>Nocardiaceae</taxon>
        <taxon>Antrihabitans</taxon>
    </lineage>
</organism>
<dbReference type="RefSeq" id="WP_395119044.1">
    <property type="nucleotide sequence ID" value="NZ_JBIMSN010000059.1"/>
</dbReference>
<dbReference type="Proteomes" id="UP001609176">
    <property type="component" value="Unassembled WGS sequence"/>
</dbReference>
<name>A0ABW7JW35_9NOCA</name>
<keyword evidence="2" id="KW-1133">Transmembrane helix</keyword>
<evidence type="ECO:0000256" key="2">
    <source>
        <dbReference type="SAM" id="Phobius"/>
    </source>
</evidence>
<feature type="compositionally biased region" description="Pro residues" evidence="1">
    <location>
        <begin position="114"/>
        <end position="130"/>
    </location>
</feature>
<feature type="region of interest" description="Disordered" evidence="1">
    <location>
        <begin position="265"/>
        <end position="302"/>
    </location>
</feature>
<evidence type="ECO:0000313" key="8">
    <source>
        <dbReference type="Proteomes" id="UP001609219"/>
    </source>
</evidence>
<dbReference type="PRINTS" id="PR01217">
    <property type="entry name" value="PRICHEXTENSN"/>
</dbReference>
<dbReference type="Proteomes" id="UP001609175">
    <property type="component" value="Unassembled WGS sequence"/>
</dbReference>
<evidence type="ECO:0000256" key="1">
    <source>
        <dbReference type="SAM" id="MobiDB-lite"/>
    </source>
</evidence>
<keyword evidence="2" id="KW-0812">Transmembrane</keyword>
<feature type="region of interest" description="Disordered" evidence="1">
    <location>
        <begin position="1"/>
        <end position="183"/>
    </location>
</feature>
<evidence type="ECO:0000313" key="4">
    <source>
        <dbReference type="EMBL" id="MFH5229709.1"/>
    </source>
</evidence>
<sequence>MGQHSNDDDDRERTGGTPNTPPPLRPNQGPTTPPPLRPNQGSTPPPLRPNQPSASPPPLRPNQGSVPPPLRPNQGSVPPPPQPTPPAPEPPAPEPCAPEPPAAEPDRPAAASSEPPPWEPPPPGWQPPVLEPERQGGSIRRQDAGSTRPRPQTVADARARDKARQRQAELDRQAVEHSDKKRKTRRRLIGAGAVVGVVGAVALGYYALRSDDVRADCVAVEDGQEIIVDDQFCDGTPNSSGVFIYAGSGKQYRYYYGGSGSKGDRISGGTTVKPKGANITTSSGKTVQRGGLGSKFSSSSGS</sequence>
<dbReference type="EMBL" id="JBIMSP010000025">
    <property type="protein sequence ID" value="MFH5243395.1"/>
    <property type="molecule type" value="Genomic_DNA"/>
</dbReference>
<evidence type="ECO:0000313" key="7">
    <source>
        <dbReference type="Proteomes" id="UP001609176"/>
    </source>
</evidence>
<feature type="compositionally biased region" description="Pro residues" evidence="1">
    <location>
        <begin position="19"/>
        <end position="103"/>
    </location>
</feature>
<accession>A0ABW7JW35</accession>